<dbReference type="SUPFAM" id="SSF52540">
    <property type="entry name" value="P-loop containing nucleoside triphosphate hydrolases"/>
    <property type="match status" value="1"/>
</dbReference>
<keyword evidence="2" id="KW-1185">Reference proteome</keyword>
<dbReference type="Proteomes" id="UP001500655">
    <property type="component" value="Unassembled WGS sequence"/>
</dbReference>
<sequence length="577" mass="60736">MGGTGTPAVAGLSGALRDVRAEIDRLRLPLALPSADVARRAAAEIAAQIDDYLLPRLAGLDGPTLAVVGGSTGAGKSTLVNSLVRAPVSRSGVLRPTTLAPTLVCNPRDTAWFSAPDLLPSLRRGRGVGHPLAPDQPGARRLDIVVAPALTPGLALLDAPDIDSVVAENGRLATELFAAADMWVFVTTASRYADAVPWRLLRDAQDRGTPVAIVLDRVPAADRDAISLHLAQMLTQQGLGGSPLFIIIESVIDGQGLLPEDEVAAVRDWLDRLARDPGRRAEVTWRTIAGAARAIAVRTNGLARAADEQIAARDDLVAAVRRTYAEAGSRIDAALSDGSALGGDVLSGLELAARPTAGRATNDRWPAERQAAGPGNVRRHRHTRRRDNMPVLSGPAEARLRDSLGGSLTALLCEAAERADERVTAVWRGNPAGRALLADAGPDRHETRRTRRDRAARVVRGWHAQVRALVRADKNRPPAPAFVALASLGPEPGRPALNGRGALTDMLAVTGTDAVRQLAGRARAGLRENVGEFLAEEAHGYLGLIAAHPVEAAGGDRLRAAAAHLATVVRTTSGRPW</sequence>
<organism evidence="1 2">
    <name type="scientific">Luedemannella helvata</name>
    <dbReference type="NCBI Taxonomy" id="349315"/>
    <lineage>
        <taxon>Bacteria</taxon>
        <taxon>Bacillati</taxon>
        <taxon>Actinomycetota</taxon>
        <taxon>Actinomycetes</taxon>
        <taxon>Micromonosporales</taxon>
        <taxon>Micromonosporaceae</taxon>
        <taxon>Luedemannella</taxon>
    </lineage>
</organism>
<name>A0ABN2KZ56_9ACTN</name>
<reference evidence="1 2" key="1">
    <citation type="journal article" date="2019" name="Int. J. Syst. Evol. Microbiol.">
        <title>The Global Catalogue of Microorganisms (GCM) 10K type strain sequencing project: providing services to taxonomists for standard genome sequencing and annotation.</title>
        <authorList>
            <consortium name="The Broad Institute Genomics Platform"/>
            <consortium name="The Broad Institute Genome Sequencing Center for Infectious Disease"/>
            <person name="Wu L."/>
            <person name="Ma J."/>
        </authorList>
    </citation>
    <scope>NUCLEOTIDE SEQUENCE [LARGE SCALE GENOMIC DNA]</scope>
    <source>
        <strain evidence="1 2">JCM 13249</strain>
    </source>
</reference>
<dbReference type="CDD" id="cd00882">
    <property type="entry name" value="Ras_like_GTPase"/>
    <property type="match status" value="1"/>
</dbReference>
<dbReference type="RefSeq" id="WP_344085954.1">
    <property type="nucleotide sequence ID" value="NZ_BAAALS010000027.1"/>
</dbReference>
<dbReference type="EMBL" id="BAAALS010000027">
    <property type="protein sequence ID" value="GAA1770006.1"/>
    <property type="molecule type" value="Genomic_DNA"/>
</dbReference>
<dbReference type="Gene3D" id="3.40.50.300">
    <property type="entry name" value="P-loop containing nucleotide triphosphate hydrolases"/>
    <property type="match status" value="1"/>
</dbReference>
<proteinExistence type="predicted"/>
<protein>
    <submittedName>
        <fullName evidence="1">Dynamin family protein</fullName>
    </submittedName>
</protein>
<comment type="caution">
    <text evidence="1">The sequence shown here is derived from an EMBL/GenBank/DDBJ whole genome shotgun (WGS) entry which is preliminary data.</text>
</comment>
<gene>
    <name evidence="1" type="ORF">GCM10009681_46770</name>
</gene>
<accession>A0ABN2KZ56</accession>
<evidence type="ECO:0000313" key="1">
    <source>
        <dbReference type="EMBL" id="GAA1770006.1"/>
    </source>
</evidence>
<evidence type="ECO:0000313" key="2">
    <source>
        <dbReference type="Proteomes" id="UP001500655"/>
    </source>
</evidence>
<dbReference type="InterPro" id="IPR027417">
    <property type="entry name" value="P-loop_NTPase"/>
</dbReference>